<gene>
    <name evidence="1" type="ORF">PSALAMII_LOCUS3493</name>
</gene>
<reference evidence="1" key="1">
    <citation type="submission" date="2021-07" db="EMBL/GenBank/DDBJ databases">
        <authorList>
            <person name="Branca A.L. A."/>
        </authorList>
    </citation>
    <scope>NUCLEOTIDE SEQUENCE</scope>
</reference>
<evidence type="ECO:0000313" key="2">
    <source>
        <dbReference type="Proteomes" id="UP001152646"/>
    </source>
</evidence>
<comment type="caution">
    <text evidence="1">The sequence shown here is derived from an EMBL/GenBank/DDBJ whole genome shotgun (WGS) entry which is preliminary data.</text>
</comment>
<sequence length="364" mass="43038">MLSLSRYPFLIRRLYEQVKDLEPDFPSTYDFKRLGIKVFQAPLADTDDGTILFDPCYFKPHPDKLLEKYPVHPHVEARDRPEPILPSERIRDYMKRSPDDYKPWTLPIFANLNRQDRNRYDMEHDFYSQATCLEQALDAHLSVTRLIPPDEMPPDGRNPYSGCGGEFANMFYLKQLQQLQKQDLWFPPASPFFTWETYSRPKNWRVVQQIQNPGLTHSMMTVASMVCPNYVNQDLYFPMRLGGPQHCLLRQWLRRTFKKTPTNQGLTTQELRAIVNTMVLRLKFDPFRHYCIHPVLVFSYMGNQQGRILQASFDWQRLVIQYSQLWNFANPETAPLELFTRYRLSEPVYVRPFFVGESTDTPTC</sequence>
<dbReference type="Proteomes" id="UP001152646">
    <property type="component" value="Unassembled WGS sequence"/>
</dbReference>
<name>A0A9W4NES7_9EURO</name>
<protein>
    <submittedName>
        <fullName evidence="1">Uncharacterized protein</fullName>
    </submittedName>
</protein>
<dbReference type="EMBL" id="CAJVPA010000122">
    <property type="protein sequence ID" value="CAG8356311.1"/>
    <property type="molecule type" value="Genomic_DNA"/>
</dbReference>
<organism evidence="1 2">
    <name type="scientific">Penicillium salamii</name>
    <dbReference type="NCBI Taxonomy" id="1612424"/>
    <lineage>
        <taxon>Eukaryota</taxon>
        <taxon>Fungi</taxon>
        <taxon>Dikarya</taxon>
        <taxon>Ascomycota</taxon>
        <taxon>Pezizomycotina</taxon>
        <taxon>Eurotiomycetes</taxon>
        <taxon>Eurotiomycetidae</taxon>
        <taxon>Eurotiales</taxon>
        <taxon>Aspergillaceae</taxon>
        <taxon>Penicillium</taxon>
    </lineage>
</organism>
<dbReference type="OrthoDB" id="4453902at2759"/>
<evidence type="ECO:0000313" key="1">
    <source>
        <dbReference type="EMBL" id="CAG8356311.1"/>
    </source>
</evidence>
<dbReference type="AlphaFoldDB" id="A0A9W4NES7"/>
<proteinExistence type="predicted"/>
<accession>A0A9W4NES7</accession>